<dbReference type="InterPro" id="IPR020846">
    <property type="entry name" value="MFS_dom"/>
</dbReference>
<feature type="transmembrane region" description="Helical" evidence="7">
    <location>
        <begin position="238"/>
        <end position="254"/>
    </location>
</feature>
<feature type="transmembrane region" description="Helical" evidence="7">
    <location>
        <begin position="102"/>
        <end position="121"/>
    </location>
</feature>
<feature type="transmembrane region" description="Helical" evidence="7">
    <location>
        <begin position="12"/>
        <end position="33"/>
    </location>
</feature>
<dbReference type="PATRIC" id="fig|797473.3.peg.1113"/>
<dbReference type="HOGENOM" id="CLU_001265_10_0_6"/>
<evidence type="ECO:0000313" key="10">
    <source>
        <dbReference type="Proteomes" id="UP000004750"/>
    </source>
</evidence>
<dbReference type="Gene3D" id="1.20.1250.20">
    <property type="entry name" value="MFS general substrate transporter like domains"/>
    <property type="match status" value="1"/>
</dbReference>
<evidence type="ECO:0000256" key="1">
    <source>
        <dbReference type="ARBA" id="ARBA00004651"/>
    </source>
</evidence>
<dbReference type="PANTHER" id="PTHR23517:SF2">
    <property type="entry name" value="MULTIDRUG RESISTANCE PROTEIN MDTH"/>
    <property type="match status" value="1"/>
</dbReference>
<reference evidence="9 10" key="1">
    <citation type="submission" date="2011-08" db="EMBL/GenBank/DDBJ databases">
        <authorList>
            <person name="Weinstock G."/>
            <person name="Sodergren E."/>
            <person name="Clifton S."/>
            <person name="Fulton L."/>
            <person name="Fulton B."/>
            <person name="Courtney L."/>
            <person name="Fronick C."/>
            <person name="Harrison M."/>
            <person name="Strong C."/>
            <person name="Farmer C."/>
            <person name="Delahaunty K."/>
            <person name="Markovic C."/>
            <person name="Hall O."/>
            <person name="Minx P."/>
            <person name="Tomlinson C."/>
            <person name="Mitreva M."/>
            <person name="Hou S."/>
            <person name="Chen J."/>
            <person name="Wollam A."/>
            <person name="Pepin K.H."/>
            <person name="Johnson M."/>
            <person name="Bhonagiri V."/>
            <person name="Zhang X."/>
            <person name="Suruliraj S."/>
            <person name="Warren W."/>
            <person name="Chinwalla A."/>
            <person name="Mardis E.R."/>
            <person name="Wilson R.K."/>
        </authorList>
    </citation>
    <scope>NUCLEOTIDE SEQUENCE [LARGE SCALE GENOMIC DNA]</scope>
    <source>
        <strain evidence="9 10">F0432</strain>
    </source>
</reference>
<feature type="transmembrane region" description="Helical" evidence="7">
    <location>
        <begin position="261"/>
        <end position="278"/>
    </location>
</feature>
<dbReference type="GO" id="GO:0005886">
    <property type="term" value="C:plasma membrane"/>
    <property type="evidence" value="ECO:0007669"/>
    <property type="project" value="UniProtKB-SubCell"/>
</dbReference>
<dbReference type="CDD" id="cd17472">
    <property type="entry name" value="MFS_YajR_like"/>
    <property type="match status" value="1"/>
</dbReference>
<dbReference type="PROSITE" id="PS50850">
    <property type="entry name" value="MFS"/>
    <property type="match status" value="1"/>
</dbReference>
<keyword evidence="3" id="KW-1003">Cell membrane</keyword>
<feature type="transmembrane region" description="Helical" evidence="7">
    <location>
        <begin position="77"/>
        <end position="96"/>
    </location>
</feature>
<evidence type="ECO:0000313" key="9">
    <source>
        <dbReference type="EMBL" id="EHM54135.1"/>
    </source>
</evidence>
<dbReference type="EMBL" id="AGCM01000076">
    <property type="protein sequence ID" value="EHM54135.1"/>
    <property type="molecule type" value="Genomic_DNA"/>
</dbReference>
<protein>
    <submittedName>
        <fullName evidence="9">Transporter, major facilitator family protein</fullName>
    </submittedName>
</protein>
<evidence type="ECO:0000256" key="4">
    <source>
        <dbReference type="ARBA" id="ARBA00022692"/>
    </source>
</evidence>
<evidence type="ECO:0000259" key="8">
    <source>
        <dbReference type="PROSITE" id="PS50850"/>
    </source>
</evidence>
<dbReference type="InterPro" id="IPR050171">
    <property type="entry name" value="MFS_Transporters"/>
</dbReference>
<name>G9ZF81_9GAMM</name>
<keyword evidence="2" id="KW-0813">Transport</keyword>
<feature type="transmembrane region" description="Helical" evidence="7">
    <location>
        <begin position="133"/>
        <end position="151"/>
    </location>
</feature>
<comment type="subcellular location">
    <subcellularLocation>
        <location evidence="1">Cell membrane</location>
        <topology evidence="1">Multi-pass membrane protein</topology>
    </subcellularLocation>
</comment>
<organism evidence="9 10">
    <name type="scientific">Cardiobacterium valvarum F0432</name>
    <dbReference type="NCBI Taxonomy" id="797473"/>
    <lineage>
        <taxon>Bacteria</taxon>
        <taxon>Pseudomonadati</taxon>
        <taxon>Pseudomonadota</taxon>
        <taxon>Gammaproteobacteria</taxon>
        <taxon>Cardiobacteriales</taxon>
        <taxon>Cardiobacteriaceae</taxon>
        <taxon>Cardiobacterium</taxon>
    </lineage>
</organism>
<evidence type="ECO:0000256" key="5">
    <source>
        <dbReference type="ARBA" id="ARBA00022989"/>
    </source>
</evidence>
<dbReference type="InterPro" id="IPR011701">
    <property type="entry name" value="MFS"/>
</dbReference>
<feature type="transmembrane region" description="Helical" evidence="7">
    <location>
        <begin position="157"/>
        <end position="182"/>
    </location>
</feature>
<gene>
    <name evidence="9" type="ORF">HMPREF9080_01383</name>
</gene>
<accession>G9ZF81</accession>
<dbReference type="GO" id="GO:0022857">
    <property type="term" value="F:transmembrane transporter activity"/>
    <property type="evidence" value="ECO:0007669"/>
    <property type="project" value="InterPro"/>
</dbReference>
<feature type="transmembrane region" description="Helical" evidence="7">
    <location>
        <begin position="202"/>
        <end position="226"/>
    </location>
</feature>
<feature type="transmembrane region" description="Helical" evidence="7">
    <location>
        <begin position="45"/>
        <end position="65"/>
    </location>
</feature>
<comment type="caution">
    <text evidence="9">The sequence shown here is derived from an EMBL/GenBank/DDBJ whole genome shotgun (WGS) entry which is preliminary data.</text>
</comment>
<dbReference type="SUPFAM" id="SSF103473">
    <property type="entry name" value="MFS general substrate transporter"/>
    <property type="match status" value="1"/>
</dbReference>
<feature type="transmembrane region" description="Helical" evidence="7">
    <location>
        <begin position="349"/>
        <end position="367"/>
    </location>
</feature>
<evidence type="ECO:0000256" key="6">
    <source>
        <dbReference type="ARBA" id="ARBA00023136"/>
    </source>
</evidence>
<keyword evidence="6 7" id="KW-0472">Membrane</keyword>
<keyword evidence="5 7" id="KW-1133">Transmembrane helix</keyword>
<proteinExistence type="predicted"/>
<keyword evidence="4 7" id="KW-0812">Transmembrane</keyword>
<feature type="domain" description="Major facilitator superfamily (MFS) profile" evidence="8">
    <location>
        <begin position="10"/>
        <end position="383"/>
    </location>
</feature>
<dbReference type="Proteomes" id="UP000004750">
    <property type="component" value="Unassembled WGS sequence"/>
</dbReference>
<dbReference type="STRING" id="797473.HMPREF9080_01383"/>
<dbReference type="Pfam" id="PF07690">
    <property type="entry name" value="MFS_1"/>
    <property type="match status" value="1"/>
</dbReference>
<feature type="transmembrane region" description="Helical" evidence="7">
    <location>
        <begin position="321"/>
        <end position="343"/>
    </location>
</feature>
<dbReference type="InterPro" id="IPR036259">
    <property type="entry name" value="MFS_trans_sf"/>
</dbReference>
<dbReference type="AlphaFoldDB" id="G9ZF81"/>
<dbReference type="PANTHER" id="PTHR23517">
    <property type="entry name" value="RESISTANCE PROTEIN MDTM, PUTATIVE-RELATED-RELATED"/>
    <property type="match status" value="1"/>
</dbReference>
<feature type="transmembrane region" description="Helical" evidence="7">
    <location>
        <begin position="284"/>
        <end position="300"/>
    </location>
</feature>
<evidence type="ECO:0000256" key="2">
    <source>
        <dbReference type="ARBA" id="ARBA00022448"/>
    </source>
</evidence>
<evidence type="ECO:0000256" key="7">
    <source>
        <dbReference type="SAM" id="Phobius"/>
    </source>
</evidence>
<evidence type="ECO:0000256" key="3">
    <source>
        <dbReference type="ARBA" id="ARBA00022475"/>
    </source>
</evidence>
<sequence>MAMATSWQRGIAILTGIYVSRMLGLFMVFPVFSLYASELAGANKTLVGVALGIYGLSQGLLQLPCGWLSDRFGRKPVIAAGLLLFVAGSLLAATATTITMMIAARAVQGMGAIAAVTLAYATDITPSEKLGKVMAILGGSIGMAFVLSLIIGPLVAAWIGVAGLFYLIALIAGLALVVSLRLPPVATRPQTAATGHYDKRQLMQAAAAIFFLHGVFTATFLVLPPLLVDAGIGKANHWWLYLPANLVALCFMRVKATPHPLNFGISYLLLAVGTGLLAMPFGTWWLLFALGIYFIAFYRLETGLPHWVAHIASPDARGRAMGLYSSAQFLGSFCGGAVAGRLWHNLPPAVVLLPLVAACACAALLLLKIGKTTTLRGATHSNP</sequence>